<evidence type="ECO:0000259" key="1">
    <source>
        <dbReference type="Pfam" id="PF00534"/>
    </source>
</evidence>
<proteinExistence type="predicted"/>
<gene>
    <name evidence="2" type="ORF">ACFOWM_00125</name>
</gene>
<keyword evidence="2" id="KW-0328">Glycosyltransferase</keyword>
<name>A0ABV8QLS4_9BACT</name>
<dbReference type="Pfam" id="PF00534">
    <property type="entry name" value="Glycos_transf_1"/>
    <property type="match status" value="1"/>
</dbReference>
<evidence type="ECO:0000313" key="2">
    <source>
        <dbReference type="EMBL" id="MFC4261267.1"/>
    </source>
</evidence>
<dbReference type="SUPFAM" id="SSF53756">
    <property type="entry name" value="UDP-Glycosyltransferase/glycogen phosphorylase"/>
    <property type="match status" value="1"/>
</dbReference>
<reference evidence="3" key="1">
    <citation type="journal article" date="2019" name="Int. J. Syst. Evol. Microbiol.">
        <title>The Global Catalogue of Microorganisms (GCM) 10K type strain sequencing project: providing services to taxonomists for standard genome sequencing and annotation.</title>
        <authorList>
            <consortium name="The Broad Institute Genomics Platform"/>
            <consortium name="The Broad Institute Genome Sequencing Center for Infectious Disease"/>
            <person name="Wu L."/>
            <person name="Ma J."/>
        </authorList>
    </citation>
    <scope>NUCLEOTIDE SEQUENCE [LARGE SCALE GENOMIC DNA]</scope>
    <source>
        <strain evidence="3">CECT 8289</strain>
    </source>
</reference>
<protein>
    <submittedName>
        <fullName evidence="2">Glycosyltransferase</fullName>
        <ecNumber evidence="2">2.4.-.-</ecNumber>
    </submittedName>
</protein>
<keyword evidence="2" id="KW-0808">Transferase</keyword>
<dbReference type="EC" id="2.4.-.-" evidence="2"/>
<organism evidence="2 3">
    <name type="scientific">Ferruginibacter yonginensis</name>
    <dbReference type="NCBI Taxonomy" id="1310416"/>
    <lineage>
        <taxon>Bacteria</taxon>
        <taxon>Pseudomonadati</taxon>
        <taxon>Bacteroidota</taxon>
        <taxon>Chitinophagia</taxon>
        <taxon>Chitinophagales</taxon>
        <taxon>Chitinophagaceae</taxon>
        <taxon>Ferruginibacter</taxon>
    </lineage>
</organism>
<accession>A0ABV8QLS4</accession>
<comment type="caution">
    <text evidence="2">The sequence shown here is derived from an EMBL/GenBank/DDBJ whole genome shotgun (WGS) entry which is preliminary data.</text>
</comment>
<sequence>MGKRISLGLLFTVNEGWIGGTYYILNLIHALGTLPDAEQPNLVILSNRTADYEVAQQTGYRYLQYRNPYQYKRNWLEAAVNKGLRMLLGNDVIDKRLSGKEVSAIFPAVDDAVFDQVPHKIYWMPDFQHCYYPQFFEAWELAHRNQFLAKVGAGNSRLVLSSAAAAADWAQTAFQKHCPVTVIPFAVTHPPIDGYAIETLLQQFGLPAQYFIVCNQFWQHKNHMVVLQAIQALQQAGVTCHVVFTGKPDDYRNPGYYNQLLAFIDAAGIASQVHLLGLIDRGAQLCLMQHAVAVIQPSLFEGWSTVVEDAKALGTAVIASNLAVHQEQLGSNGTYFNATDAEALAEIIATYLQQGSSVPPIDYSLHIQQFGKRFYSMLQQVVAGNEAGA</sequence>
<dbReference type="GO" id="GO:0016757">
    <property type="term" value="F:glycosyltransferase activity"/>
    <property type="evidence" value="ECO:0007669"/>
    <property type="project" value="UniProtKB-KW"/>
</dbReference>
<dbReference type="PANTHER" id="PTHR46401">
    <property type="entry name" value="GLYCOSYLTRANSFERASE WBBK-RELATED"/>
    <property type="match status" value="1"/>
</dbReference>
<evidence type="ECO:0000313" key="3">
    <source>
        <dbReference type="Proteomes" id="UP001595907"/>
    </source>
</evidence>
<feature type="domain" description="Glycosyl transferase family 1" evidence="1">
    <location>
        <begin position="209"/>
        <end position="354"/>
    </location>
</feature>
<dbReference type="PANTHER" id="PTHR46401:SF8">
    <property type="entry name" value="BLL6006 PROTEIN"/>
    <property type="match status" value="1"/>
</dbReference>
<dbReference type="Gene3D" id="3.40.50.2000">
    <property type="entry name" value="Glycogen Phosphorylase B"/>
    <property type="match status" value="1"/>
</dbReference>
<dbReference type="EMBL" id="JBHSCZ010000001">
    <property type="protein sequence ID" value="MFC4261267.1"/>
    <property type="molecule type" value="Genomic_DNA"/>
</dbReference>
<dbReference type="InterPro" id="IPR001296">
    <property type="entry name" value="Glyco_trans_1"/>
</dbReference>
<keyword evidence="3" id="KW-1185">Reference proteome</keyword>
<dbReference type="Proteomes" id="UP001595907">
    <property type="component" value="Unassembled WGS sequence"/>
</dbReference>
<dbReference type="RefSeq" id="WP_379705292.1">
    <property type="nucleotide sequence ID" value="NZ_JBHSCZ010000001.1"/>
</dbReference>